<dbReference type="AlphaFoldDB" id="A0A2S2E072"/>
<dbReference type="EMBL" id="CP029347">
    <property type="protein sequence ID" value="AWL11013.1"/>
    <property type="molecule type" value="Genomic_DNA"/>
</dbReference>
<organism evidence="1 2">
    <name type="scientific">Saliniradius amylolyticus</name>
    <dbReference type="NCBI Taxonomy" id="2183582"/>
    <lineage>
        <taxon>Bacteria</taxon>
        <taxon>Pseudomonadati</taxon>
        <taxon>Pseudomonadota</taxon>
        <taxon>Gammaproteobacteria</taxon>
        <taxon>Alteromonadales</taxon>
        <taxon>Alteromonadaceae</taxon>
        <taxon>Saliniradius</taxon>
    </lineage>
</organism>
<evidence type="ECO:0000313" key="2">
    <source>
        <dbReference type="Proteomes" id="UP000245728"/>
    </source>
</evidence>
<keyword evidence="2" id="KW-1185">Reference proteome</keyword>
<protein>
    <submittedName>
        <fullName evidence="1">Uncharacterized protein</fullName>
    </submittedName>
</protein>
<gene>
    <name evidence="1" type="ORF">HMF8227_00517</name>
</gene>
<proteinExistence type="predicted"/>
<accession>A0A2S2E072</accession>
<evidence type="ECO:0000313" key="1">
    <source>
        <dbReference type="EMBL" id="AWL11013.1"/>
    </source>
</evidence>
<name>A0A2S2E072_9ALTE</name>
<dbReference type="RefSeq" id="WP_109338686.1">
    <property type="nucleotide sequence ID" value="NZ_CP029347.1"/>
</dbReference>
<reference evidence="1 2" key="1">
    <citation type="submission" date="2018-05" db="EMBL/GenBank/DDBJ databases">
        <title>Salinimonas sp. HMF8227 Genome sequencing and assembly.</title>
        <authorList>
            <person name="Kang H."/>
            <person name="Kang J."/>
            <person name="Cha I."/>
            <person name="Kim H."/>
            <person name="Joh K."/>
        </authorList>
    </citation>
    <scope>NUCLEOTIDE SEQUENCE [LARGE SCALE GENOMIC DNA]</scope>
    <source>
        <strain evidence="1 2">HMF8227</strain>
    </source>
</reference>
<dbReference type="KEGG" id="salh:HMF8227_00517"/>
<dbReference type="OrthoDB" id="5822620at2"/>
<dbReference type="Proteomes" id="UP000245728">
    <property type="component" value="Chromosome"/>
</dbReference>
<sequence>MSDPQLKKLLEHPQLTHSENRRVISHVQREDGDWYLHTLMLEGVDTPFKFRRKKPYQSLQGARVNLTYYPDTESVAGLDFDIMKVVRLRRA</sequence>